<dbReference type="AlphaFoldDB" id="A0A5M8F6Z4"/>
<evidence type="ECO:0000313" key="1">
    <source>
        <dbReference type="EMBL" id="KAA6178631.1"/>
    </source>
</evidence>
<protein>
    <submittedName>
        <fullName evidence="1">Uncharacterized protein</fullName>
    </submittedName>
</protein>
<sequence>MKRLSTVNWQNAALTLLASALMVGMIRFFTSTPEIALVLGEPWEDMRQRSNVSIGPAVAGYYWGAIPKSDARLRFIDPQYGFVSPPARFFMIRYNDMRVADLSLSPQVEPLLLDDTLKVVLDLQEQWRKGGWIPIHVKDGPPFADTPEWRARLRNVNQGGTSFWQAGKKYQVMLVVNRFRDVRNPTEERYLIKLQLAAPWIPQ</sequence>
<accession>A0A5M8F6Z4</accession>
<name>A0A5M8F6Z4_PSEVE</name>
<reference evidence="1 2" key="1">
    <citation type="submission" date="2019-09" db="EMBL/GenBank/DDBJ databases">
        <title>Genomic sequencing of 4 copper resistant soil isolates.</title>
        <authorList>
            <person name="Havryliuk O."/>
        </authorList>
    </citation>
    <scope>NUCLEOTIDE SEQUENCE [LARGE SCALE GENOMIC DNA]</scope>
    <source>
        <strain evidence="1 2">UKR4</strain>
    </source>
</reference>
<gene>
    <name evidence="1" type="ORF">F3K53_14995</name>
</gene>
<dbReference type="RefSeq" id="WP_150055046.1">
    <property type="nucleotide sequence ID" value="NZ_VWXT01000231.1"/>
</dbReference>
<dbReference type="Proteomes" id="UP000323909">
    <property type="component" value="Unassembled WGS sequence"/>
</dbReference>
<dbReference type="EMBL" id="VWXT01000231">
    <property type="protein sequence ID" value="KAA6178631.1"/>
    <property type="molecule type" value="Genomic_DNA"/>
</dbReference>
<organism evidence="1 2">
    <name type="scientific">Pseudomonas veronii</name>
    <dbReference type="NCBI Taxonomy" id="76761"/>
    <lineage>
        <taxon>Bacteria</taxon>
        <taxon>Pseudomonadati</taxon>
        <taxon>Pseudomonadota</taxon>
        <taxon>Gammaproteobacteria</taxon>
        <taxon>Pseudomonadales</taxon>
        <taxon>Pseudomonadaceae</taxon>
        <taxon>Pseudomonas</taxon>
    </lineage>
</organism>
<proteinExistence type="predicted"/>
<evidence type="ECO:0000313" key="2">
    <source>
        <dbReference type="Proteomes" id="UP000323909"/>
    </source>
</evidence>
<comment type="caution">
    <text evidence="1">The sequence shown here is derived from an EMBL/GenBank/DDBJ whole genome shotgun (WGS) entry which is preliminary data.</text>
</comment>